<organism evidence="5 6">
    <name type="scientific">Hydrogenophilus thermoluteolus</name>
    <name type="common">Pseudomonas hydrogenothermophila</name>
    <dbReference type="NCBI Taxonomy" id="297"/>
    <lineage>
        <taxon>Bacteria</taxon>
        <taxon>Pseudomonadati</taxon>
        <taxon>Pseudomonadota</taxon>
        <taxon>Hydrogenophilia</taxon>
        <taxon>Hydrogenophilales</taxon>
        <taxon>Hydrogenophilaceae</taxon>
        <taxon>Hydrogenophilus</taxon>
    </lineage>
</organism>
<dbReference type="Proteomes" id="UP000262004">
    <property type="component" value="Chromosome"/>
</dbReference>
<feature type="coiled-coil region" evidence="3">
    <location>
        <begin position="203"/>
        <end position="234"/>
    </location>
</feature>
<evidence type="ECO:0000313" key="6">
    <source>
        <dbReference type="Proteomes" id="UP000262004"/>
    </source>
</evidence>
<feature type="compositionally biased region" description="Pro residues" evidence="4">
    <location>
        <begin position="247"/>
        <end position="265"/>
    </location>
</feature>
<keyword evidence="3" id="KW-0175">Coiled coil</keyword>
<dbReference type="AlphaFoldDB" id="A0A2Z6E0Z0"/>
<dbReference type="KEGG" id="htl:HPTL_2054"/>
<keyword evidence="2" id="KW-0564">Palmitate</keyword>
<evidence type="ECO:0000256" key="1">
    <source>
        <dbReference type="ARBA" id="ARBA00007613"/>
    </source>
</evidence>
<keyword evidence="2" id="KW-0449">Lipoprotein</keyword>
<dbReference type="Gene3D" id="1.20.1600.10">
    <property type="entry name" value="Outer membrane efflux proteins (OEP)"/>
    <property type="match status" value="1"/>
</dbReference>
<dbReference type="RefSeq" id="WP_170141351.1">
    <property type="nucleotide sequence ID" value="NZ_AP018558.1"/>
</dbReference>
<accession>A0A2Z6E0Z0</accession>
<evidence type="ECO:0000313" key="5">
    <source>
        <dbReference type="EMBL" id="BBD78308.1"/>
    </source>
</evidence>
<dbReference type="GO" id="GO:0005886">
    <property type="term" value="C:plasma membrane"/>
    <property type="evidence" value="ECO:0007669"/>
    <property type="project" value="UniProtKB-SubCell"/>
</dbReference>
<protein>
    <submittedName>
        <fullName evidence="5">RND transporter</fullName>
    </submittedName>
</protein>
<dbReference type="EMBL" id="AP018558">
    <property type="protein sequence ID" value="BBD78308.1"/>
    <property type="molecule type" value="Genomic_DNA"/>
</dbReference>
<evidence type="ECO:0000256" key="4">
    <source>
        <dbReference type="SAM" id="MobiDB-lite"/>
    </source>
</evidence>
<evidence type="ECO:0000256" key="3">
    <source>
        <dbReference type="SAM" id="Coils"/>
    </source>
</evidence>
<dbReference type="Pfam" id="PF02321">
    <property type="entry name" value="OEP"/>
    <property type="match status" value="1"/>
</dbReference>
<comment type="subcellular location">
    <subcellularLocation>
        <location evidence="2">Cell membrane</location>
        <topology evidence="2">Lipid-anchor</topology>
    </subcellularLocation>
</comment>
<comment type="similarity">
    <text evidence="1 2">Belongs to the outer membrane factor (OMF) (TC 1.B.17) family.</text>
</comment>
<dbReference type="SUPFAM" id="SSF56954">
    <property type="entry name" value="Outer membrane efflux proteins (OEP)"/>
    <property type="match status" value="1"/>
</dbReference>
<dbReference type="PANTHER" id="PTHR30203">
    <property type="entry name" value="OUTER MEMBRANE CATION EFFLUX PROTEIN"/>
    <property type="match status" value="1"/>
</dbReference>
<sequence length="452" mass="47740">MYLAPLFLSACAVQPPQYPNPEADWPKRFHHGVAEVAPANVSSPWLTAAPSLAQLFTAVRAANPEREAALARWAKAAALAEAAQAQAGAVTITANAGMTRSGTGAARTGQASVDATTQAGIDGQWTPDLFGRRAAAARAAALQAEAAHWAAAHLERQLLWQAAQAYLDAIAARAQQAVSERQMAIVAQSRALLDARIAAGLASERERAQLETLAAQLAAQRAQAQAQYAVAVERLVTLTGGGEGPWRDPPPLSADDLLPPPPDPGTPIDLLRRRPDVREVERQLAAAVASALEARAAQYPTFPLTGTLAFAAANPAAMWQMSAASWALAWNLSATLFDGGRLAAEARAADAAVREAAANYRAALVAALGEVEQTLAQLHANDARRHALAAAAQAAERAWQLLDAQYRAGLVDYALVLDAQRTWLSAEAAYQTALATSRNDRLLLEYHLGVPW</sequence>
<dbReference type="Gene3D" id="2.20.200.10">
    <property type="entry name" value="Outer membrane efflux proteins (OEP)"/>
    <property type="match status" value="1"/>
</dbReference>
<reference evidence="5 6" key="1">
    <citation type="submission" date="2018-04" db="EMBL/GenBank/DDBJ databases">
        <title>Complete genome sequence of Hydrogenophilus thermoluteolus TH-1.</title>
        <authorList>
            <person name="Arai H."/>
        </authorList>
    </citation>
    <scope>NUCLEOTIDE SEQUENCE [LARGE SCALE GENOMIC DNA]</scope>
    <source>
        <strain evidence="5 6">TH-1</strain>
    </source>
</reference>
<dbReference type="PANTHER" id="PTHR30203:SF29">
    <property type="entry name" value="PROTEIN CYAE"/>
    <property type="match status" value="1"/>
</dbReference>
<keyword evidence="6" id="KW-1185">Reference proteome</keyword>
<dbReference type="InterPro" id="IPR003423">
    <property type="entry name" value="OMP_efflux"/>
</dbReference>
<gene>
    <name evidence="5" type="ORF">HPTL_2054</name>
</gene>
<dbReference type="GO" id="GO:0015562">
    <property type="term" value="F:efflux transmembrane transporter activity"/>
    <property type="evidence" value="ECO:0007669"/>
    <property type="project" value="InterPro"/>
</dbReference>
<evidence type="ECO:0000256" key="2">
    <source>
        <dbReference type="RuleBase" id="RU362097"/>
    </source>
</evidence>
<feature type="region of interest" description="Disordered" evidence="4">
    <location>
        <begin position="241"/>
        <end position="268"/>
    </location>
</feature>
<proteinExistence type="inferred from homology"/>
<dbReference type="NCBIfam" id="TIGR01845">
    <property type="entry name" value="outer_NodT"/>
    <property type="match status" value="1"/>
</dbReference>
<keyword evidence="2" id="KW-1134">Transmembrane beta strand</keyword>
<dbReference type="InterPro" id="IPR010131">
    <property type="entry name" value="MdtP/NodT-like"/>
</dbReference>
<keyword evidence="2" id="KW-0472">Membrane</keyword>
<name>A0A2Z6E0Z0_HYDTE</name>
<keyword evidence="2" id="KW-0812">Transmembrane</keyword>